<proteinExistence type="predicted"/>
<accession>K0S470</accession>
<name>K0S470_THAOC</name>
<gene>
    <name evidence="2" type="ORF">THAOC_24542</name>
</gene>
<dbReference type="Proteomes" id="UP000266841">
    <property type="component" value="Unassembled WGS sequence"/>
</dbReference>
<organism evidence="2 3">
    <name type="scientific">Thalassiosira oceanica</name>
    <name type="common">Marine diatom</name>
    <dbReference type="NCBI Taxonomy" id="159749"/>
    <lineage>
        <taxon>Eukaryota</taxon>
        <taxon>Sar</taxon>
        <taxon>Stramenopiles</taxon>
        <taxon>Ochrophyta</taxon>
        <taxon>Bacillariophyta</taxon>
        <taxon>Coscinodiscophyceae</taxon>
        <taxon>Thalassiosirophycidae</taxon>
        <taxon>Thalassiosirales</taxon>
        <taxon>Thalassiosiraceae</taxon>
        <taxon>Thalassiosira</taxon>
    </lineage>
</organism>
<feature type="region of interest" description="Disordered" evidence="1">
    <location>
        <begin position="1"/>
        <end position="51"/>
    </location>
</feature>
<comment type="caution">
    <text evidence="2">The sequence shown here is derived from an EMBL/GenBank/DDBJ whole genome shotgun (WGS) entry which is preliminary data.</text>
</comment>
<reference evidence="2 3" key="1">
    <citation type="journal article" date="2012" name="Genome Biol.">
        <title>Genome and low-iron response of an oceanic diatom adapted to chronic iron limitation.</title>
        <authorList>
            <person name="Lommer M."/>
            <person name="Specht M."/>
            <person name="Roy A.S."/>
            <person name="Kraemer L."/>
            <person name="Andreson R."/>
            <person name="Gutowska M.A."/>
            <person name="Wolf J."/>
            <person name="Bergner S.V."/>
            <person name="Schilhabel M.B."/>
            <person name="Klostermeier U.C."/>
            <person name="Beiko R.G."/>
            <person name="Rosenstiel P."/>
            <person name="Hippler M."/>
            <person name="Laroche J."/>
        </authorList>
    </citation>
    <scope>NUCLEOTIDE SEQUENCE [LARGE SCALE GENOMIC DNA]</scope>
    <source>
        <strain evidence="2 3">CCMP1005</strain>
    </source>
</reference>
<evidence type="ECO:0000256" key="1">
    <source>
        <dbReference type="SAM" id="MobiDB-lite"/>
    </source>
</evidence>
<evidence type="ECO:0000313" key="3">
    <source>
        <dbReference type="Proteomes" id="UP000266841"/>
    </source>
</evidence>
<feature type="compositionally biased region" description="Low complexity" evidence="1">
    <location>
        <begin position="23"/>
        <end position="35"/>
    </location>
</feature>
<keyword evidence="3" id="KW-1185">Reference proteome</keyword>
<evidence type="ECO:0000313" key="2">
    <source>
        <dbReference type="EMBL" id="EJK55696.1"/>
    </source>
</evidence>
<sequence>TDGRRKVTNYKSADRSKRKPITSHETSSESLLTNEPTRHNKQGPSERTPKGTRAVLGLASSKVALQSQFRSAMCEFANLPSAASPELRSLPLLTEVNITLLNLAFAILHFVLAPTGLEPVAAALVAGQSFWYRASLPGVRVAVASS</sequence>
<protein>
    <submittedName>
        <fullName evidence="2">Uncharacterized protein</fullName>
    </submittedName>
</protein>
<dbReference type="EMBL" id="AGNL01033431">
    <property type="protein sequence ID" value="EJK55696.1"/>
    <property type="molecule type" value="Genomic_DNA"/>
</dbReference>
<dbReference type="AlphaFoldDB" id="K0S470"/>
<feature type="non-terminal residue" evidence="2">
    <location>
        <position position="1"/>
    </location>
</feature>